<comment type="caution">
    <text evidence="9">The sequence shown here is derived from an EMBL/GenBank/DDBJ whole genome shotgun (WGS) entry which is preliminary data.</text>
</comment>
<comment type="similarity">
    <text evidence="1">Belongs to the peptidase S1 family.</text>
</comment>
<dbReference type="AlphaFoldDB" id="A0ABD0TB34"/>
<dbReference type="SMART" id="SM00020">
    <property type="entry name" value="Tryp_SPc"/>
    <property type="match status" value="3"/>
</dbReference>
<reference evidence="9 10" key="1">
    <citation type="submission" date="2024-06" db="EMBL/GenBank/DDBJ databases">
        <title>A chromosome-level genome assembly of beet webworm, Loxostege sticticalis.</title>
        <authorList>
            <person name="Zhang Y."/>
        </authorList>
    </citation>
    <scope>NUCLEOTIDE SEQUENCE [LARGE SCALE GENOMIC DNA]</scope>
    <source>
        <strain evidence="9">AQ028</strain>
        <tissue evidence="9">Male pupae</tissue>
    </source>
</reference>
<proteinExistence type="inferred from homology"/>
<keyword evidence="5" id="KW-1015">Disulfide bond</keyword>
<feature type="chain" id="PRO_5044818357" description="Peptidase S1 domain-containing protein" evidence="7">
    <location>
        <begin position="17"/>
        <end position="880"/>
    </location>
</feature>
<feature type="domain" description="Peptidase S1" evidence="8">
    <location>
        <begin position="638"/>
        <end position="880"/>
    </location>
</feature>
<dbReference type="GO" id="GO:0008236">
    <property type="term" value="F:serine-type peptidase activity"/>
    <property type="evidence" value="ECO:0007669"/>
    <property type="project" value="UniProtKB-KW"/>
</dbReference>
<evidence type="ECO:0000256" key="4">
    <source>
        <dbReference type="ARBA" id="ARBA00022825"/>
    </source>
</evidence>
<sequence>MRCFIVQVLVLAVATAAPNMSLPAPKSARIVGGEPTTIDRYPEMIQVLKFFPFHYIGWCGGVILHSRAVLSAAHCTYKASPFDHQVRVGTSFRNGTGSLGTFRTRRVINHPNYTPKKLDHDICIILLRQAIPVTPVSQVAKIAGPNYHLPDNEPVWTIGWGQMDFYDYYSAPEQLHHVQVYTINHQDCVERYLNRTYNGEPAPVQVTDNELCTGVWNVGGRDACSGDSGGPVYHNGVVVGIVAWGEKCATAEFPGVNARVSYFRHWIDRNNCVQRYLNRTYRGEPAPYHVTDNELCTGVWNVGGRDACSGDSGGPVYHNGVVVGIVAWGEKCATAEFPGVNARVSYFRHWIDRNTAPNLSAAAPKSARIVGGEPTTIDRYPDMVQVLKLFPFRYVFWCGGVILNSRAVLSAAHCTEKASPFAHQVRVGTSFSNGTGSLGTFRTRRIINHPNFPWQFDHDICIILLRQAIPVTPITQIATIAGPNYHLADNEPVWTIGWGLQDYYDHYSAPEQLHHVQVYSINQEDCVERYLKRIYQGKPDPLYVTDNQLCTGVWNIGGRDACSGDSGGPVYHNGVVVGIVSWGHACATAEFPGVNCYNIKFNSVFKMRCLIIQVLFLALATAAPNLLASPGAPKSARIVGGEPTTIDRYPDMVQVLKLWPFVTYAMWCGGLIINSRAVLTAAHCVEWDAPITRQVRVGTSYWNGTGASGVFRVRRMITHPDFKYNFDHDISIILLRQAIPVTPVSKIASLARPNYHLPDNAPVWTIGWGRTNYTDGDSVTEQLHHVQVYTINQEDCVERYLNRTYKGEPEPLYVTDNQLCTGIWNVGGRDACVGDSGGPVYHNGVVVGIVSWGHACATAEFPGVNVRVSRFWNWIDRNSR</sequence>
<dbReference type="Gene3D" id="2.40.10.10">
    <property type="entry name" value="Trypsin-like serine proteases"/>
    <property type="match status" value="4"/>
</dbReference>
<dbReference type="PROSITE" id="PS00135">
    <property type="entry name" value="TRYPSIN_SER"/>
    <property type="match status" value="2"/>
</dbReference>
<evidence type="ECO:0000256" key="6">
    <source>
        <dbReference type="RuleBase" id="RU363034"/>
    </source>
</evidence>
<evidence type="ECO:0000256" key="7">
    <source>
        <dbReference type="SAM" id="SignalP"/>
    </source>
</evidence>
<dbReference type="PROSITE" id="PS00134">
    <property type="entry name" value="TRYPSIN_HIS"/>
    <property type="match status" value="2"/>
</dbReference>
<feature type="domain" description="Peptidase S1" evidence="8">
    <location>
        <begin position="268"/>
        <end position="356"/>
    </location>
</feature>
<evidence type="ECO:0000256" key="5">
    <source>
        <dbReference type="ARBA" id="ARBA00023157"/>
    </source>
</evidence>
<name>A0ABD0TB34_LOXSC</name>
<dbReference type="PANTHER" id="PTHR24276:SF91">
    <property type="entry name" value="AT26814P-RELATED"/>
    <property type="match status" value="1"/>
</dbReference>
<evidence type="ECO:0000259" key="8">
    <source>
        <dbReference type="PROSITE" id="PS50240"/>
    </source>
</evidence>
<dbReference type="InterPro" id="IPR001254">
    <property type="entry name" value="Trypsin_dom"/>
</dbReference>
<feature type="domain" description="Peptidase S1" evidence="8">
    <location>
        <begin position="369"/>
        <end position="616"/>
    </location>
</feature>
<dbReference type="GO" id="GO:0006508">
    <property type="term" value="P:proteolysis"/>
    <property type="evidence" value="ECO:0007669"/>
    <property type="project" value="UniProtKB-KW"/>
</dbReference>
<protein>
    <recommendedName>
        <fullName evidence="8">Peptidase S1 domain-containing protein</fullName>
    </recommendedName>
</protein>
<organism evidence="9 10">
    <name type="scientific">Loxostege sticticalis</name>
    <name type="common">Beet webworm moth</name>
    <dbReference type="NCBI Taxonomy" id="481309"/>
    <lineage>
        <taxon>Eukaryota</taxon>
        <taxon>Metazoa</taxon>
        <taxon>Ecdysozoa</taxon>
        <taxon>Arthropoda</taxon>
        <taxon>Hexapoda</taxon>
        <taxon>Insecta</taxon>
        <taxon>Pterygota</taxon>
        <taxon>Neoptera</taxon>
        <taxon>Endopterygota</taxon>
        <taxon>Lepidoptera</taxon>
        <taxon>Glossata</taxon>
        <taxon>Ditrysia</taxon>
        <taxon>Pyraloidea</taxon>
        <taxon>Crambidae</taxon>
        <taxon>Pyraustinae</taxon>
        <taxon>Loxostege</taxon>
    </lineage>
</organism>
<dbReference type="SUPFAM" id="SSF50494">
    <property type="entry name" value="Trypsin-like serine proteases"/>
    <property type="match status" value="4"/>
</dbReference>
<dbReference type="InterPro" id="IPR009003">
    <property type="entry name" value="Peptidase_S1_PA"/>
</dbReference>
<keyword evidence="2 6" id="KW-0645">Protease</keyword>
<evidence type="ECO:0000313" key="9">
    <source>
        <dbReference type="EMBL" id="KAL0840596.1"/>
    </source>
</evidence>
<evidence type="ECO:0000256" key="3">
    <source>
        <dbReference type="ARBA" id="ARBA00022801"/>
    </source>
</evidence>
<keyword evidence="3 6" id="KW-0378">Hydrolase</keyword>
<gene>
    <name evidence="9" type="ORF">ABMA28_015801</name>
</gene>
<dbReference type="InterPro" id="IPR050430">
    <property type="entry name" value="Peptidase_S1"/>
</dbReference>
<dbReference type="PRINTS" id="PR00722">
    <property type="entry name" value="CHYMOTRYPSIN"/>
</dbReference>
<dbReference type="InterPro" id="IPR043504">
    <property type="entry name" value="Peptidase_S1_PA_chymotrypsin"/>
</dbReference>
<dbReference type="InterPro" id="IPR033116">
    <property type="entry name" value="TRYPSIN_SER"/>
</dbReference>
<dbReference type="Proteomes" id="UP001549921">
    <property type="component" value="Unassembled WGS sequence"/>
</dbReference>
<evidence type="ECO:0000256" key="2">
    <source>
        <dbReference type="ARBA" id="ARBA00022670"/>
    </source>
</evidence>
<dbReference type="PROSITE" id="PS50240">
    <property type="entry name" value="TRYPSIN_DOM"/>
    <property type="match status" value="4"/>
</dbReference>
<keyword evidence="4 6" id="KW-0720">Serine protease</keyword>
<dbReference type="InterPro" id="IPR001314">
    <property type="entry name" value="Peptidase_S1A"/>
</dbReference>
<dbReference type="CDD" id="cd00190">
    <property type="entry name" value="Tryp_SPc"/>
    <property type="match status" value="3"/>
</dbReference>
<feature type="domain" description="Peptidase S1" evidence="8">
    <location>
        <begin position="30"/>
        <end position="272"/>
    </location>
</feature>
<accession>A0ABD0TB34</accession>
<feature type="signal peptide" evidence="7">
    <location>
        <begin position="1"/>
        <end position="16"/>
    </location>
</feature>
<dbReference type="InterPro" id="IPR018114">
    <property type="entry name" value="TRYPSIN_HIS"/>
</dbReference>
<dbReference type="Pfam" id="PF00089">
    <property type="entry name" value="Trypsin"/>
    <property type="match status" value="4"/>
</dbReference>
<evidence type="ECO:0000313" key="10">
    <source>
        <dbReference type="Proteomes" id="UP001549921"/>
    </source>
</evidence>
<evidence type="ECO:0000256" key="1">
    <source>
        <dbReference type="ARBA" id="ARBA00007664"/>
    </source>
</evidence>
<dbReference type="PANTHER" id="PTHR24276">
    <property type="entry name" value="POLYSERASE-RELATED"/>
    <property type="match status" value="1"/>
</dbReference>
<dbReference type="EMBL" id="JBEDNZ010000007">
    <property type="protein sequence ID" value="KAL0840596.1"/>
    <property type="molecule type" value="Genomic_DNA"/>
</dbReference>
<keyword evidence="7" id="KW-0732">Signal</keyword>